<dbReference type="STRING" id="742742.HMPREF9452_00373"/>
<reference evidence="1 2" key="1">
    <citation type="submission" date="2011-06" db="EMBL/GenBank/DDBJ databases">
        <title>The Genome Sequence of Collinsella tanakaei YIT 12063.</title>
        <authorList>
            <consortium name="The Broad Institute Genome Sequencing Platform"/>
            <person name="Earl A."/>
            <person name="Ward D."/>
            <person name="Feldgarden M."/>
            <person name="Gevers D."/>
            <person name="Morotomi M."/>
            <person name="Young S.K."/>
            <person name="Zeng Q."/>
            <person name="Gargeya S."/>
            <person name="Fitzgerald M."/>
            <person name="Haas B."/>
            <person name="Abouelleil A."/>
            <person name="Alvarado L."/>
            <person name="Arachchi H.M."/>
            <person name="Berlin A."/>
            <person name="Brown A."/>
            <person name="Chapman S.B."/>
            <person name="Chen Z."/>
            <person name="Dunbar C."/>
            <person name="Freedman E."/>
            <person name="Gearin G."/>
            <person name="Gellesch M."/>
            <person name="Goldberg J."/>
            <person name="Griggs A."/>
            <person name="Gujja S."/>
            <person name="Heiman D."/>
            <person name="Howarth C."/>
            <person name="Larson L."/>
            <person name="Lui A."/>
            <person name="MacDonald P.J.P."/>
            <person name="Mehta T."/>
            <person name="Montmayeur A."/>
            <person name="Murphy C."/>
            <person name="Neiman D."/>
            <person name="Pearson M."/>
            <person name="Priest M."/>
            <person name="Roberts A."/>
            <person name="Saif S."/>
            <person name="Shea T."/>
            <person name="Shenoy N."/>
            <person name="Sisk P."/>
            <person name="Stolte C."/>
            <person name="Sykes S."/>
            <person name="Wortman J."/>
            <person name="Nusbaum C."/>
            <person name="Birren B."/>
        </authorList>
    </citation>
    <scope>NUCLEOTIDE SEQUENCE [LARGE SCALE GENOMIC DNA]</scope>
    <source>
        <strain evidence="1 2">YIT 12063</strain>
    </source>
</reference>
<dbReference type="EMBL" id="ADLS01000006">
    <property type="protein sequence ID" value="EGX67361.1"/>
    <property type="molecule type" value="Genomic_DNA"/>
</dbReference>
<dbReference type="AlphaFoldDB" id="G1WGB0"/>
<gene>
    <name evidence="1" type="ORF">HMPREF9452_00373</name>
</gene>
<name>G1WGB0_9ACTN</name>
<organism evidence="1 2">
    <name type="scientific">Collinsella tanakaei YIT 12063</name>
    <dbReference type="NCBI Taxonomy" id="742742"/>
    <lineage>
        <taxon>Bacteria</taxon>
        <taxon>Bacillati</taxon>
        <taxon>Actinomycetota</taxon>
        <taxon>Coriobacteriia</taxon>
        <taxon>Coriobacteriales</taxon>
        <taxon>Coriobacteriaceae</taxon>
        <taxon>Collinsella</taxon>
    </lineage>
</organism>
<dbReference type="Proteomes" id="UP000004830">
    <property type="component" value="Unassembled WGS sequence"/>
</dbReference>
<evidence type="ECO:0000313" key="1">
    <source>
        <dbReference type="EMBL" id="EGX67361.1"/>
    </source>
</evidence>
<protein>
    <submittedName>
        <fullName evidence="1">Uncharacterized protein</fullName>
    </submittedName>
</protein>
<proteinExistence type="predicted"/>
<sequence>MKNNTSGTITSGTSSTVTIDMEGYRAIVIVPADATIGSELVLKSDMKDGYYQWRYNINDGGYKFTLLPDGRWKIFSNNRYGGAGSKIAAIIGIKSSTKITEVSTMSINSDQPISAGNLKAALDGLTGGSLLKAKLLIEAPSNAGRNFSGTLSDSIENYDFIAFFNICQRTSKGGHDNTFFAFHRGKKDIKYTNTGVEVTVTNGTQLTFKGSGSSSDYYFVAAIGFKL</sequence>
<dbReference type="PATRIC" id="fig|742742.3.peg.360"/>
<accession>G1WGB0</accession>
<evidence type="ECO:0000313" key="2">
    <source>
        <dbReference type="Proteomes" id="UP000004830"/>
    </source>
</evidence>
<comment type="caution">
    <text evidence="1">The sequence shown here is derived from an EMBL/GenBank/DDBJ whole genome shotgun (WGS) entry which is preliminary data.</text>
</comment>
<keyword evidence="2" id="KW-1185">Reference proteome</keyword>
<dbReference type="HOGENOM" id="CLU_1218118_0_0_11"/>